<sequence length="445" mass="51484">MEFSAIPTVLLTSSSKAPPPIQVTQRRPESVFHPSVWGDHFLAYASADKEMDINTKQKHQQLKEDVRKQLVEAKGKSSHQLDLIDAIQRLGVAYHFETEIEQGLHQIYETYHQSGHKNVNNDEDLYITALSFRLLRQHGYRVSCDVFNKFKDNEGKFKESLIGDVRGLLSLYQATFLSVRQEDILDEAMKFTTTHLNSALPNLSNNPIAAQVVHALYQPIHKGLTRLESRLFISIYQKDDSHNKVLLDFVKLDFNLLQKLHQKELRELTRWWKALDVAGKLPFARDRLVEMYFWILGVYEPHYIIAIRNLTKVLCLISIIDDIYDASNATIEELVFFNDAIQRKAKFEFEQERGHIASSIECYMKQYGATEEEAIVEFQKRVTNAWKDMNSEFLRPTPVPMPLLRLPLNLARVIYVLYKDGDNYTHSETKLKGFVTLVLVDPVPT</sequence>
<protein>
    <submittedName>
        <fullName evidence="1">Uncharacterized protein</fullName>
    </submittedName>
</protein>
<gene>
    <name evidence="1" type="ORF">RHMOL_Rhmol11G0117200</name>
</gene>
<organism evidence="1 2">
    <name type="scientific">Rhododendron molle</name>
    <name type="common">Chinese azalea</name>
    <name type="synonym">Azalea mollis</name>
    <dbReference type="NCBI Taxonomy" id="49168"/>
    <lineage>
        <taxon>Eukaryota</taxon>
        <taxon>Viridiplantae</taxon>
        <taxon>Streptophyta</taxon>
        <taxon>Embryophyta</taxon>
        <taxon>Tracheophyta</taxon>
        <taxon>Spermatophyta</taxon>
        <taxon>Magnoliopsida</taxon>
        <taxon>eudicotyledons</taxon>
        <taxon>Gunneridae</taxon>
        <taxon>Pentapetalae</taxon>
        <taxon>asterids</taxon>
        <taxon>Ericales</taxon>
        <taxon>Ericaceae</taxon>
        <taxon>Ericoideae</taxon>
        <taxon>Rhodoreae</taxon>
        <taxon>Rhododendron</taxon>
    </lineage>
</organism>
<dbReference type="Proteomes" id="UP001062846">
    <property type="component" value="Chromosome 11"/>
</dbReference>
<proteinExistence type="predicted"/>
<reference evidence="1" key="1">
    <citation type="submission" date="2022-02" db="EMBL/GenBank/DDBJ databases">
        <title>Plant Genome Project.</title>
        <authorList>
            <person name="Zhang R.-G."/>
        </authorList>
    </citation>
    <scope>NUCLEOTIDE SEQUENCE</scope>
    <source>
        <strain evidence="1">AT1</strain>
    </source>
</reference>
<accession>A0ACC0LRL8</accession>
<evidence type="ECO:0000313" key="1">
    <source>
        <dbReference type="EMBL" id="KAI8531181.1"/>
    </source>
</evidence>
<comment type="caution">
    <text evidence="1">The sequence shown here is derived from an EMBL/GenBank/DDBJ whole genome shotgun (WGS) entry which is preliminary data.</text>
</comment>
<dbReference type="EMBL" id="CM046398">
    <property type="protein sequence ID" value="KAI8531181.1"/>
    <property type="molecule type" value="Genomic_DNA"/>
</dbReference>
<name>A0ACC0LRL8_RHOML</name>
<evidence type="ECO:0000313" key="2">
    <source>
        <dbReference type="Proteomes" id="UP001062846"/>
    </source>
</evidence>
<keyword evidence="2" id="KW-1185">Reference proteome</keyword>